<dbReference type="PANTHER" id="PTHR43125">
    <property type="entry name" value="INOSITOL-3-PHOSPHATE SYNTHASE"/>
    <property type="match status" value="1"/>
</dbReference>
<dbReference type="SUPFAM" id="SSF51735">
    <property type="entry name" value="NAD(P)-binding Rossmann-fold domains"/>
    <property type="match status" value="1"/>
</dbReference>
<dbReference type="Pfam" id="PF01658">
    <property type="entry name" value="Inos-1-P_synth"/>
    <property type="match status" value="1"/>
</dbReference>
<dbReference type="InterPro" id="IPR052199">
    <property type="entry name" value="MIPS"/>
</dbReference>
<sequence>MAVDVVRVALVGQGYVATIFAWGLCKLKKGEIEPWGVPLADVDFGVPVEDLEIAGSVDVDERKVGKSLREVAPMYGLSPEPELGEVVVAPGLKLRSTPGFIRTKALDDSKPLADAYGAFEEWLDDVKPDVVVDVTSTVASSPLYSWREVEEKAYRGDLPHSQVYAFLVLRHGRSSYVNLQPAYVACSPAFVEKARENGLLVLGDDGATGATPLTVDLAEHLKERNRRVLSIAQFNIGGNTDFLALTEPERNLAKENTKSGFLKDILGYEPPHFIRPTGYLEPLGDKKFVSMHVQWVSFGGFTDELVVNMRINDSPALAGYIVDLARLAYALAKAGLRGTVPEVNRFYMKRPGPLDARHTSKIQAYREMLGLLEEKLGARLRAKPLSA</sequence>
<evidence type="ECO:0000313" key="3">
    <source>
        <dbReference type="Proteomes" id="UP000000641"/>
    </source>
</evidence>
<accession>A1S0S5</accession>
<gene>
    <name evidence="2" type="ordered locus">Tpen_1660</name>
</gene>
<dbReference type="HOGENOM" id="CLU_050011_0_0_2"/>
<organism evidence="2 3">
    <name type="scientific">Thermofilum pendens (strain DSM 2475 / Hrk 5)</name>
    <dbReference type="NCBI Taxonomy" id="368408"/>
    <lineage>
        <taxon>Archaea</taxon>
        <taxon>Thermoproteota</taxon>
        <taxon>Thermoprotei</taxon>
        <taxon>Thermofilales</taxon>
        <taxon>Thermofilaceae</taxon>
        <taxon>Thermofilum</taxon>
    </lineage>
</organism>
<dbReference type="GO" id="GO:0004512">
    <property type="term" value="F:inositol-3-phosphate synthase activity"/>
    <property type="evidence" value="ECO:0007669"/>
    <property type="project" value="TreeGrafter"/>
</dbReference>
<dbReference type="Gene3D" id="3.30.360.10">
    <property type="entry name" value="Dihydrodipicolinate Reductase, domain 2"/>
    <property type="match status" value="1"/>
</dbReference>
<dbReference type="AlphaFoldDB" id="A1S0S5"/>
<dbReference type="STRING" id="368408.Tpen_1660"/>
<dbReference type="Gene3D" id="3.40.50.720">
    <property type="entry name" value="NAD(P)-binding Rossmann-like Domain"/>
    <property type="match status" value="1"/>
</dbReference>
<name>A1S0S5_THEPD</name>
<dbReference type="PANTHER" id="PTHR43125:SF1">
    <property type="entry name" value="INOSITOL-3-PHOSPHATE SYNTHASE"/>
    <property type="match status" value="1"/>
</dbReference>
<dbReference type="SUPFAM" id="SSF55347">
    <property type="entry name" value="Glyceraldehyde-3-phosphate dehydrogenase-like, C-terminal domain"/>
    <property type="match status" value="1"/>
</dbReference>
<dbReference type="EMBL" id="CP000505">
    <property type="protein sequence ID" value="ABL79055.1"/>
    <property type="molecule type" value="Genomic_DNA"/>
</dbReference>
<protein>
    <submittedName>
        <fullName evidence="2">L-myo-inositol-1-phosphate synthase</fullName>
    </submittedName>
</protein>
<dbReference type="Proteomes" id="UP000000641">
    <property type="component" value="Chromosome"/>
</dbReference>
<dbReference type="GO" id="GO:0006021">
    <property type="term" value="P:inositol biosynthetic process"/>
    <property type="evidence" value="ECO:0007669"/>
    <property type="project" value="TreeGrafter"/>
</dbReference>
<feature type="domain" description="Myo-inositol-1-phosphate synthase GAPDH-like" evidence="1">
    <location>
        <begin position="209"/>
        <end position="314"/>
    </location>
</feature>
<dbReference type="InterPro" id="IPR036291">
    <property type="entry name" value="NAD(P)-bd_dom_sf"/>
</dbReference>
<evidence type="ECO:0000313" key="2">
    <source>
        <dbReference type="EMBL" id="ABL79055.1"/>
    </source>
</evidence>
<dbReference type="EnsemblBacteria" id="ABL79055">
    <property type="protein sequence ID" value="ABL79055"/>
    <property type="gene ID" value="Tpen_1660"/>
</dbReference>
<keyword evidence="3" id="KW-1185">Reference proteome</keyword>
<dbReference type="KEGG" id="tpe:Tpen_1660"/>
<proteinExistence type="predicted"/>
<dbReference type="eggNOG" id="arCOG04213">
    <property type="taxonomic scope" value="Archaea"/>
</dbReference>
<dbReference type="InterPro" id="IPR013021">
    <property type="entry name" value="Myo-inos-1-P_Synthase_GAPDH"/>
</dbReference>
<evidence type="ECO:0000259" key="1">
    <source>
        <dbReference type="Pfam" id="PF01658"/>
    </source>
</evidence>
<reference evidence="3" key="1">
    <citation type="journal article" date="2008" name="J. Bacteriol.">
        <title>Genome sequence of Thermofilum pendens reveals an exceptional loss of biosynthetic pathways without genome reduction.</title>
        <authorList>
            <person name="Anderson I."/>
            <person name="Rodriguez J."/>
            <person name="Susanti D."/>
            <person name="Porat I."/>
            <person name="Reich C."/>
            <person name="Ulrich L.E."/>
            <person name="Elkins J.G."/>
            <person name="Mavromatis K."/>
            <person name="Lykidis A."/>
            <person name="Kim E."/>
            <person name="Thompson L.S."/>
            <person name="Nolan M."/>
            <person name="Land M."/>
            <person name="Copeland A."/>
            <person name="Lapidus A."/>
            <person name="Lucas S."/>
            <person name="Detter C."/>
            <person name="Zhulin I.B."/>
            <person name="Olsen G.J."/>
            <person name="Whitman W."/>
            <person name="Mukhopadhyay B."/>
            <person name="Bristow J."/>
            <person name="Kyrpides N."/>
        </authorList>
    </citation>
    <scope>NUCLEOTIDE SEQUENCE [LARGE SCALE GENOMIC DNA]</scope>
    <source>
        <strain evidence="3">DSM 2475 / Hrk 5</strain>
    </source>
</reference>